<dbReference type="Pfam" id="PF00999">
    <property type="entry name" value="Na_H_Exchanger"/>
    <property type="match status" value="1"/>
</dbReference>
<keyword evidence="4" id="KW-0050">Antiport</keyword>
<feature type="transmembrane region" description="Helical" evidence="12">
    <location>
        <begin position="132"/>
        <end position="151"/>
    </location>
</feature>
<proteinExistence type="inferred from homology"/>
<keyword evidence="8" id="KW-0915">Sodium</keyword>
<evidence type="ECO:0000313" key="14">
    <source>
        <dbReference type="EMBL" id="VVC75745.1"/>
    </source>
</evidence>
<evidence type="ECO:0000256" key="3">
    <source>
        <dbReference type="ARBA" id="ARBA00022448"/>
    </source>
</evidence>
<evidence type="ECO:0000256" key="10">
    <source>
        <dbReference type="ARBA" id="ARBA00023136"/>
    </source>
</evidence>
<comment type="subcellular location">
    <subcellularLocation>
        <location evidence="1">Cell membrane</location>
        <topology evidence="1">Multi-pass membrane protein</topology>
    </subcellularLocation>
</comment>
<keyword evidence="11" id="KW-0739">Sodium transport</keyword>
<feature type="transmembrane region" description="Helical" evidence="12">
    <location>
        <begin position="381"/>
        <end position="402"/>
    </location>
</feature>
<keyword evidence="3" id="KW-0813">Transport</keyword>
<dbReference type="InterPro" id="IPR006153">
    <property type="entry name" value="Cation/H_exchanger_TM"/>
</dbReference>
<evidence type="ECO:0000256" key="9">
    <source>
        <dbReference type="ARBA" id="ARBA00023065"/>
    </source>
</evidence>
<reference evidence="14 15" key="1">
    <citation type="submission" date="2019-08" db="EMBL/GenBank/DDBJ databases">
        <authorList>
            <person name="Guy L."/>
        </authorList>
    </citation>
    <scope>NUCLEOTIDE SEQUENCE [LARGE SCALE GENOMIC DNA]</scope>
    <source>
        <strain evidence="14 15">SGT-108</strain>
    </source>
</reference>
<dbReference type="GO" id="GO:0098719">
    <property type="term" value="P:sodium ion import across plasma membrane"/>
    <property type="evidence" value="ECO:0007669"/>
    <property type="project" value="TreeGrafter"/>
</dbReference>
<gene>
    <name evidence="14" type="primary">nhaP</name>
    <name evidence="14" type="ORF">AQUSIP_10390</name>
</gene>
<dbReference type="GO" id="GO:0015386">
    <property type="term" value="F:potassium:proton antiporter activity"/>
    <property type="evidence" value="ECO:0007669"/>
    <property type="project" value="TreeGrafter"/>
</dbReference>
<dbReference type="Proteomes" id="UP000324194">
    <property type="component" value="Chromosome 1"/>
</dbReference>
<organism evidence="14 15">
    <name type="scientific">Aquicella siphonis</name>
    <dbReference type="NCBI Taxonomy" id="254247"/>
    <lineage>
        <taxon>Bacteria</taxon>
        <taxon>Pseudomonadati</taxon>
        <taxon>Pseudomonadota</taxon>
        <taxon>Gammaproteobacteria</taxon>
        <taxon>Legionellales</taxon>
        <taxon>Coxiellaceae</taxon>
        <taxon>Aquicella</taxon>
    </lineage>
</organism>
<keyword evidence="5" id="KW-1003">Cell membrane</keyword>
<feature type="transmembrane region" description="Helical" evidence="12">
    <location>
        <begin position="232"/>
        <end position="249"/>
    </location>
</feature>
<evidence type="ECO:0000256" key="11">
    <source>
        <dbReference type="ARBA" id="ARBA00023201"/>
    </source>
</evidence>
<name>A0A5E4PGN3_9COXI</name>
<feature type="transmembrane region" description="Helical" evidence="12">
    <location>
        <begin position="31"/>
        <end position="50"/>
    </location>
</feature>
<evidence type="ECO:0000256" key="4">
    <source>
        <dbReference type="ARBA" id="ARBA00022449"/>
    </source>
</evidence>
<feature type="transmembrane region" description="Helical" evidence="12">
    <location>
        <begin position="203"/>
        <end position="223"/>
    </location>
</feature>
<accession>A0A5E4PGN3</accession>
<dbReference type="EMBL" id="LR699119">
    <property type="protein sequence ID" value="VVC75745.1"/>
    <property type="molecule type" value="Genomic_DNA"/>
</dbReference>
<dbReference type="GO" id="GO:0005886">
    <property type="term" value="C:plasma membrane"/>
    <property type="evidence" value="ECO:0007669"/>
    <property type="project" value="UniProtKB-SubCell"/>
</dbReference>
<feature type="transmembrane region" description="Helical" evidence="12">
    <location>
        <begin position="316"/>
        <end position="342"/>
    </location>
</feature>
<evidence type="ECO:0000256" key="2">
    <source>
        <dbReference type="ARBA" id="ARBA00007367"/>
    </source>
</evidence>
<feature type="transmembrane region" description="Helical" evidence="12">
    <location>
        <begin position="172"/>
        <end position="191"/>
    </location>
</feature>
<evidence type="ECO:0000259" key="13">
    <source>
        <dbReference type="Pfam" id="PF00999"/>
    </source>
</evidence>
<dbReference type="PANTHER" id="PTHR10110:SF195">
    <property type="entry name" value="NA(+)_H(+) ANTIPORTER NHAS2"/>
    <property type="match status" value="1"/>
</dbReference>
<evidence type="ECO:0000256" key="1">
    <source>
        <dbReference type="ARBA" id="ARBA00004651"/>
    </source>
</evidence>
<dbReference type="AlphaFoldDB" id="A0A5E4PGN3"/>
<dbReference type="RefSeq" id="WP_172622747.1">
    <property type="nucleotide sequence ID" value="NZ_LR699119.1"/>
</dbReference>
<feature type="transmembrane region" description="Helical" evidence="12">
    <location>
        <begin position="99"/>
        <end position="120"/>
    </location>
</feature>
<dbReference type="KEGG" id="asip:AQUSIP_10390"/>
<evidence type="ECO:0000313" key="15">
    <source>
        <dbReference type="Proteomes" id="UP000324194"/>
    </source>
</evidence>
<feature type="transmembrane region" description="Helical" evidence="12">
    <location>
        <begin position="70"/>
        <end position="87"/>
    </location>
</feature>
<evidence type="ECO:0000256" key="5">
    <source>
        <dbReference type="ARBA" id="ARBA00022475"/>
    </source>
</evidence>
<dbReference type="InterPro" id="IPR018422">
    <property type="entry name" value="Cation/H_exchanger_CPA1"/>
</dbReference>
<keyword evidence="10 12" id="KW-0472">Membrane</keyword>
<keyword evidence="9" id="KW-0406">Ion transport</keyword>
<keyword evidence="15" id="KW-1185">Reference proteome</keyword>
<feature type="transmembrane region" description="Helical" evidence="12">
    <location>
        <begin position="354"/>
        <end position="375"/>
    </location>
</feature>
<dbReference type="GO" id="GO:0051453">
    <property type="term" value="P:regulation of intracellular pH"/>
    <property type="evidence" value="ECO:0007669"/>
    <property type="project" value="TreeGrafter"/>
</dbReference>
<protein>
    <submittedName>
        <fullName evidence="14">Na(+)/H(+) antiporter NhaP</fullName>
    </submittedName>
</protein>
<dbReference type="Gene3D" id="6.10.140.1330">
    <property type="match status" value="1"/>
</dbReference>
<feature type="transmembrane region" description="Helical" evidence="12">
    <location>
        <begin position="6"/>
        <end position="24"/>
    </location>
</feature>
<evidence type="ECO:0000256" key="12">
    <source>
        <dbReference type="SAM" id="Phobius"/>
    </source>
</evidence>
<evidence type="ECO:0000256" key="7">
    <source>
        <dbReference type="ARBA" id="ARBA00022989"/>
    </source>
</evidence>
<evidence type="ECO:0000256" key="8">
    <source>
        <dbReference type="ARBA" id="ARBA00023053"/>
    </source>
</evidence>
<evidence type="ECO:0000256" key="6">
    <source>
        <dbReference type="ARBA" id="ARBA00022692"/>
    </source>
</evidence>
<keyword evidence="7 12" id="KW-1133">Transmembrane helix</keyword>
<comment type="similarity">
    <text evidence="2">Belongs to the monovalent cation:proton antiporter 1 (CPA1) transporter (TC 2.A.36) family.</text>
</comment>
<dbReference type="PANTHER" id="PTHR10110">
    <property type="entry name" value="SODIUM/HYDROGEN EXCHANGER"/>
    <property type="match status" value="1"/>
</dbReference>
<feature type="domain" description="Cation/H+ exchanger transmembrane" evidence="13">
    <location>
        <begin position="14"/>
        <end position="408"/>
    </location>
</feature>
<keyword evidence="6 12" id="KW-0812">Transmembrane</keyword>
<dbReference type="GO" id="GO:0015385">
    <property type="term" value="F:sodium:proton antiporter activity"/>
    <property type="evidence" value="ECO:0007669"/>
    <property type="project" value="InterPro"/>
</dbReference>
<sequence length="420" mass="45530">MNLFDISAIVLTASAIGSFVNHKWIRLPSSIGLLLLAMGLGFAGIFLQKIGVISNEHIELFLSSINFNETVFHGMLSFLLFAGSLQINIEDLKSAKLPIAMTATISTLLSTLMIGLAFFMLANRLGFENITLLYAMLFGAILSPTDPIAALSIIKKMRASKKIETIITGESLFNDGVAIVIFLTIIEILHSNGEAGFAQAAEFLLLEAGGGIVFGGIIGWIAYRMLLKIDDMHVELFIMLAVVTGGYTLAEKLRLSAPLAMVVAGIIIGNHGRSHAMSDHSRIYLDAFWEAIDEILNTVLFFLIGLEMMVINATAALALLGAACILIALSARFVSIAIPMLFLKPFYKARRGAIIILTWGGLRGALSIAMVLSLQEQSIKAIFLPCIYFVVIFSIAVQGLTFSKILRKYKMELQSSSNGA</sequence>